<organism evidence="3 4">
    <name type="scientific">Neolewinella lacunae</name>
    <dbReference type="NCBI Taxonomy" id="1517758"/>
    <lineage>
        <taxon>Bacteria</taxon>
        <taxon>Pseudomonadati</taxon>
        <taxon>Bacteroidota</taxon>
        <taxon>Saprospiria</taxon>
        <taxon>Saprospirales</taxon>
        <taxon>Lewinellaceae</taxon>
        <taxon>Neolewinella</taxon>
    </lineage>
</organism>
<dbReference type="SUPFAM" id="SSF50998">
    <property type="entry name" value="Quinoprotein alcohol dehydrogenase-like"/>
    <property type="match status" value="1"/>
</dbReference>
<name>A0A923T9D2_9BACT</name>
<sequence>MKINLKQTALMAISVFLVLCNGAELSGQLGWEFAGDVAGQTSKVFETQNADLLIATTGNSRVYRLNPNGELLWGRDICNCNDGWVVISVENPSGDLVHLTKNGQVYLTDADGLNSRFVTNITGDTSVNSRFGYIADALFKDNVIQLFGEVEIGGVDYLLRGKFDVSTLLATYELEISSDAPVSMNINDQNQRIEYLDSPGTGRIVVYGPEEEIMLDTILNIPERIADVFFGPDNLFLAGRTGDFNGSEGIVYSIGYTGEIIWSRVFYPSGFDNKIYFFGGDFIDGQIILAGSIGRGFDMDSYAVSLSPEGETLWSDRSAMFDEGNYANTVLAVSGQNNCVLIGGQGNVTDVGGRARPFLYKFMLPTVATTSSILVDAEIKIYPNPNAGTLYVDHDPGLQYDAIRLYDLNGVLIKAFSGLHSALDLRGIATGMYGLQITRGDEIVLSQWIWRN</sequence>
<reference evidence="3" key="1">
    <citation type="submission" date="2020-08" db="EMBL/GenBank/DDBJ databases">
        <title>Lewinella bacteria from marine environments.</title>
        <authorList>
            <person name="Zhong Y."/>
        </authorList>
    </citation>
    <scope>NUCLEOTIDE SEQUENCE</scope>
    <source>
        <strain evidence="3">KCTC 42187</strain>
    </source>
</reference>
<dbReference type="InterPro" id="IPR026444">
    <property type="entry name" value="Secre_tail"/>
</dbReference>
<feature type="domain" description="Secretion system C-terminal sorting" evidence="2">
    <location>
        <begin position="381"/>
        <end position="443"/>
    </location>
</feature>
<feature type="chain" id="PRO_5037042139" evidence="1">
    <location>
        <begin position="23"/>
        <end position="452"/>
    </location>
</feature>
<keyword evidence="1" id="KW-0732">Signal</keyword>
<dbReference type="Pfam" id="PF18962">
    <property type="entry name" value="Por_Secre_tail"/>
    <property type="match status" value="1"/>
</dbReference>
<evidence type="ECO:0000256" key="1">
    <source>
        <dbReference type="SAM" id="SignalP"/>
    </source>
</evidence>
<dbReference type="Proteomes" id="UP000650081">
    <property type="component" value="Unassembled WGS sequence"/>
</dbReference>
<evidence type="ECO:0000313" key="4">
    <source>
        <dbReference type="Proteomes" id="UP000650081"/>
    </source>
</evidence>
<comment type="caution">
    <text evidence="3">The sequence shown here is derived from an EMBL/GenBank/DDBJ whole genome shotgun (WGS) entry which is preliminary data.</text>
</comment>
<accession>A0A923T9D2</accession>
<dbReference type="RefSeq" id="WP_187468614.1">
    <property type="nucleotide sequence ID" value="NZ_JACSIT010000153.1"/>
</dbReference>
<proteinExistence type="predicted"/>
<keyword evidence="4" id="KW-1185">Reference proteome</keyword>
<dbReference type="NCBIfam" id="TIGR04183">
    <property type="entry name" value="Por_Secre_tail"/>
    <property type="match status" value="1"/>
</dbReference>
<dbReference type="InterPro" id="IPR011047">
    <property type="entry name" value="Quinoprotein_ADH-like_sf"/>
</dbReference>
<dbReference type="AlphaFoldDB" id="A0A923T9D2"/>
<evidence type="ECO:0000313" key="3">
    <source>
        <dbReference type="EMBL" id="MBC6996610.1"/>
    </source>
</evidence>
<feature type="signal peptide" evidence="1">
    <location>
        <begin position="1"/>
        <end position="22"/>
    </location>
</feature>
<protein>
    <submittedName>
        <fullName evidence="3">T9SS type A sorting domain-containing protein</fullName>
    </submittedName>
</protein>
<gene>
    <name evidence="3" type="ORF">H9S92_20735</name>
</gene>
<evidence type="ECO:0000259" key="2">
    <source>
        <dbReference type="Pfam" id="PF18962"/>
    </source>
</evidence>
<dbReference type="EMBL" id="JACSIT010000153">
    <property type="protein sequence ID" value="MBC6996610.1"/>
    <property type="molecule type" value="Genomic_DNA"/>
</dbReference>